<sequence length="199" mass="22986">MTILESQGGENKKKSLALKASSSHDKESNDEEEDQDFTILMKKFTKFAKRKNLIPNKQNKPPKYYECGEVGHIKPNYDSSTDSDDDEVANICLMANEEKQYPSPQFQFPNHPFPFSSPTITPPIHRSEAHSSYIADHLTTKSRRRRRRSSLSWQQRPDRPASIPHRLLHAVLRRGSNFFSSRSSCWIRFSSITFKSVKL</sequence>
<keyword evidence="3" id="KW-1185">Reference proteome</keyword>
<feature type="region of interest" description="Disordered" evidence="1">
    <location>
        <begin position="139"/>
        <end position="159"/>
    </location>
</feature>
<dbReference type="EMBL" id="JASCZI010152413">
    <property type="protein sequence ID" value="MED6176100.1"/>
    <property type="molecule type" value="Genomic_DNA"/>
</dbReference>
<name>A0ABU6VR40_9FABA</name>
<gene>
    <name evidence="2" type="ORF">PIB30_084622</name>
</gene>
<comment type="caution">
    <text evidence="2">The sequence shown here is derived from an EMBL/GenBank/DDBJ whole genome shotgun (WGS) entry which is preliminary data.</text>
</comment>
<reference evidence="2 3" key="1">
    <citation type="journal article" date="2023" name="Plants (Basel)">
        <title>Bridging the Gap: Combining Genomics and Transcriptomics Approaches to Understand Stylosanthes scabra, an Orphan Legume from the Brazilian Caatinga.</title>
        <authorList>
            <person name="Ferreira-Neto J.R.C."/>
            <person name="da Silva M.D."/>
            <person name="Binneck E."/>
            <person name="de Melo N.F."/>
            <person name="da Silva R.H."/>
            <person name="de Melo A.L.T.M."/>
            <person name="Pandolfi V."/>
            <person name="Bustamante F.O."/>
            <person name="Brasileiro-Vidal A.C."/>
            <person name="Benko-Iseppon A.M."/>
        </authorList>
    </citation>
    <scope>NUCLEOTIDE SEQUENCE [LARGE SCALE GENOMIC DNA]</scope>
    <source>
        <tissue evidence="2">Leaves</tissue>
    </source>
</reference>
<feature type="region of interest" description="Disordered" evidence="1">
    <location>
        <begin position="1"/>
        <end position="36"/>
    </location>
</feature>
<organism evidence="2 3">
    <name type="scientific">Stylosanthes scabra</name>
    <dbReference type="NCBI Taxonomy" id="79078"/>
    <lineage>
        <taxon>Eukaryota</taxon>
        <taxon>Viridiplantae</taxon>
        <taxon>Streptophyta</taxon>
        <taxon>Embryophyta</taxon>
        <taxon>Tracheophyta</taxon>
        <taxon>Spermatophyta</taxon>
        <taxon>Magnoliopsida</taxon>
        <taxon>eudicotyledons</taxon>
        <taxon>Gunneridae</taxon>
        <taxon>Pentapetalae</taxon>
        <taxon>rosids</taxon>
        <taxon>fabids</taxon>
        <taxon>Fabales</taxon>
        <taxon>Fabaceae</taxon>
        <taxon>Papilionoideae</taxon>
        <taxon>50 kb inversion clade</taxon>
        <taxon>dalbergioids sensu lato</taxon>
        <taxon>Dalbergieae</taxon>
        <taxon>Pterocarpus clade</taxon>
        <taxon>Stylosanthes</taxon>
    </lineage>
</organism>
<evidence type="ECO:0000256" key="1">
    <source>
        <dbReference type="SAM" id="MobiDB-lite"/>
    </source>
</evidence>
<proteinExistence type="predicted"/>
<feature type="compositionally biased region" description="Basic residues" evidence="1">
    <location>
        <begin position="140"/>
        <end position="149"/>
    </location>
</feature>
<evidence type="ECO:0000313" key="2">
    <source>
        <dbReference type="EMBL" id="MED6176100.1"/>
    </source>
</evidence>
<evidence type="ECO:0000313" key="3">
    <source>
        <dbReference type="Proteomes" id="UP001341840"/>
    </source>
</evidence>
<protein>
    <submittedName>
        <fullName evidence="2">Uncharacterized protein</fullName>
    </submittedName>
</protein>
<dbReference type="Proteomes" id="UP001341840">
    <property type="component" value="Unassembled WGS sequence"/>
</dbReference>
<accession>A0ABU6VR40</accession>